<dbReference type="RefSeq" id="XP_003289786.1">
    <property type="nucleotide sequence ID" value="XM_003289738.1"/>
</dbReference>
<feature type="region of interest" description="Disordered" evidence="1">
    <location>
        <begin position="28"/>
        <end position="138"/>
    </location>
</feature>
<evidence type="ECO:0000313" key="3">
    <source>
        <dbReference type="EMBL" id="EGC33667.1"/>
    </source>
</evidence>
<dbReference type="InParanoid" id="F0ZQU2"/>
<gene>
    <name evidence="3" type="ORF">DICPUDRAFT_154243</name>
</gene>
<accession>F0ZQU2</accession>
<feature type="compositionally biased region" description="Basic and acidic residues" evidence="1">
    <location>
        <begin position="28"/>
        <end position="39"/>
    </location>
</feature>
<dbReference type="EMBL" id="GL871131">
    <property type="protein sequence ID" value="EGC33667.1"/>
    <property type="molecule type" value="Genomic_DNA"/>
</dbReference>
<evidence type="ECO:0000256" key="1">
    <source>
        <dbReference type="SAM" id="MobiDB-lite"/>
    </source>
</evidence>
<evidence type="ECO:0000313" key="4">
    <source>
        <dbReference type="Proteomes" id="UP000001064"/>
    </source>
</evidence>
<dbReference type="VEuPathDB" id="AmoebaDB:DICPUDRAFT_154243"/>
<name>F0ZQU2_DICPU</name>
<dbReference type="AlphaFoldDB" id="F0ZQU2"/>
<keyword evidence="2" id="KW-0812">Transmembrane</keyword>
<keyword evidence="2" id="KW-0472">Membrane</keyword>
<feature type="transmembrane region" description="Helical" evidence="2">
    <location>
        <begin position="6"/>
        <end position="24"/>
    </location>
</feature>
<evidence type="ECO:0000256" key="2">
    <source>
        <dbReference type="SAM" id="Phobius"/>
    </source>
</evidence>
<feature type="compositionally biased region" description="Polar residues" evidence="1">
    <location>
        <begin position="40"/>
        <end position="72"/>
    </location>
</feature>
<organism evidence="3 4">
    <name type="scientific">Dictyostelium purpureum</name>
    <name type="common">Slime mold</name>
    <dbReference type="NCBI Taxonomy" id="5786"/>
    <lineage>
        <taxon>Eukaryota</taxon>
        <taxon>Amoebozoa</taxon>
        <taxon>Evosea</taxon>
        <taxon>Eumycetozoa</taxon>
        <taxon>Dictyostelia</taxon>
        <taxon>Dictyosteliales</taxon>
        <taxon>Dictyosteliaceae</taxon>
        <taxon>Dictyostelium</taxon>
    </lineage>
</organism>
<protein>
    <submittedName>
        <fullName evidence="3">Uncharacterized protein</fullName>
    </submittedName>
</protein>
<keyword evidence="2" id="KW-1133">Transmembrane helix</keyword>
<dbReference type="GeneID" id="10503128"/>
<proteinExistence type="predicted"/>
<dbReference type="Proteomes" id="UP000001064">
    <property type="component" value="Unassembled WGS sequence"/>
</dbReference>
<keyword evidence="4" id="KW-1185">Reference proteome</keyword>
<sequence length="138" mass="15697">MEYYLLETAVLFVVFICFYFYFGTKDNTNKGTDRDDSPKQHNSVPQNQNDNKTWAQSQPPFSGPNLNNISFPPSNPRPTPQQTVQPTPKPTSRARARSKQTPTLLFSLPSPQPTPRTRSKPRPKPQPTIVPRSTTIHF</sequence>
<reference evidence="4" key="1">
    <citation type="journal article" date="2011" name="Genome Biol.">
        <title>Comparative genomics of the social amoebae Dictyostelium discoideum and Dictyostelium purpureum.</title>
        <authorList>
            <consortium name="US DOE Joint Genome Institute (JGI-PGF)"/>
            <person name="Sucgang R."/>
            <person name="Kuo A."/>
            <person name="Tian X."/>
            <person name="Salerno W."/>
            <person name="Parikh A."/>
            <person name="Feasley C.L."/>
            <person name="Dalin E."/>
            <person name="Tu H."/>
            <person name="Huang E."/>
            <person name="Barry K."/>
            <person name="Lindquist E."/>
            <person name="Shapiro H."/>
            <person name="Bruce D."/>
            <person name="Schmutz J."/>
            <person name="Salamov A."/>
            <person name="Fey P."/>
            <person name="Gaudet P."/>
            <person name="Anjard C."/>
            <person name="Babu M.M."/>
            <person name="Basu S."/>
            <person name="Bushmanova Y."/>
            <person name="van der Wel H."/>
            <person name="Katoh-Kurasawa M."/>
            <person name="Dinh C."/>
            <person name="Coutinho P.M."/>
            <person name="Saito T."/>
            <person name="Elias M."/>
            <person name="Schaap P."/>
            <person name="Kay R.R."/>
            <person name="Henrissat B."/>
            <person name="Eichinger L."/>
            <person name="Rivero F."/>
            <person name="Putnam N.H."/>
            <person name="West C.M."/>
            <person name="Loomis W.F."/>
            <person name="Chisholm R.L."/>
            <person name="Shaulsky G."/>
            <person name="Strassmann J.E."/>
            <person name="Queller D.C."/>
            <person name="Kuspa A."/>
            <person name="Grigoriev I.V."/>
        </authorList>
    </citation>
    <scope>NUCLEOTIDE SEQUENCE [LARGE SCALE GENOMIC DNA]</scope>
    <source>
        <strain evidence="4">QSDP1</strain>
    </source>
</reference>
<dbReference type="KEGG" id="dpp:DICPUDRAFT_154243"/>